<dbReference type="Pfam" id="PF06722">
    <property type="entry name" value="EryCIII-like_C"/>
    <property type="match status" value="1"/>
</dbReference>
<dbReference type="PROSITE" id="PS00375">
    <property type="entry name" value="UDPGT"/>
    <property type="match status" value="1"/>
</dbReference>
<dbReference type="InterPro" id="IPR010610">
    <property type="entry name" value="EryCIII-like_C"/>
</dbReference>
<dbReference type="InterPro" id="IPR002213">
    <property type="entry name" value="UDP_glucos_trans"/>
</dbReference>
<name>A0A495JVU4_9ACTN</name>
<dbReference type="InterPro" id="IPR035595">
    <property type="entry name" value="UDP_glycos_trans_CS"/>
</dbReference>
<dbReference type="Gene3D" id="3.40.50.2000">
    <property type="entry name" value="Glycogen Phosphorylase B"/>
    <property type="match status" value="2"/>
</dbReference>
<dbReference type="CDD" id="cd03784">
    <property type="entry name" value="GT1_Gtf-like"/>
    <property type="match status" value="1"/>
</dbReference>
<gene>
    <name evidence="3" type="ORF">BDK92_6822</name>
</gene>
<comment type="caution">
    <text evidence="3">The sequence shown here is derived from an EMBL/GenBank/DDBJ whole genome shotgun (WGS) entry which is preliminary data.</text>
</comment>
<reference evidence="3 4" key="1">
    <citation type="submission" date="2018-10" db="EMBL/GenBank/DDBJ databases">
        <title>Sequencing the genomes of 1000 actinobacteria strains.</title>
        <authorList>
            <person name="Klenk H.-P."/>
        </authorList>
    </citation>
    <scope>NUCLEOTIDE SEQUENCE [LARGE SCALE GENOMIC DNA]</scope>
    <source>
        <strain evidence="3 4">DSM 45175</strain>
    </source>
</reference>
<dbReference type="GO" id="GO:0008194">
    <property type="term" value="F:UDP-glycosyltransferase activity"/>
    <property type="evidence" value="ECO:0007669"/>
    <property type="project" value="InterPro"/>
</dbReference>
<dbReference type="InterPro" id="IPR050426">
    <property type="entry name" value="Glycosyltransferase_28"/>
</dbReference>
<accession>A0A495JVU4</accession>
<protein>
    <submittedName>
        <fullName evidence="3">N-glycosyltransferase</fullName>
    </submittedName>
</protein>
<evidence type="ECO:0000313" key="4">
    <source>
        <dbReference type="Proteomes" id="UP000277671"/>
    </source>
</evidence>
<proteinExistence type="predicted"/>
<dbReference type="SUPFAM" id="SSF53756">
    <property type="entry name" value="UDP-Glycosyltransferase/glycogen phosphorylase"/>
    <property type="match status" value="1"/>
</dbReference>
<dbReference type="EMBL" id="RBKT01000001">
    <property type="protein sequence ID" value="RKR92384.1"/>
    <property type="molecule type" value="Genomic_DNA"/>
</dbReference>
<dbReference type="PANTHER" id="PTHR48050:SF13">
    <property type="entry name" value="STEROL 3-BETA-GLUCOSYLTRANSFERASE UGT80A2"/>
    <property type="match status" value="1"/>
</dbReference>
<evidence type="ECO:0000313" key="3">
    <source>
        <dbReference type="EMBL" id="RKR92384.1"/>
    </source>
</evidence>
<sequence>MRILVTSQPIYSHLVPALVPLAQTAQALGHQAAVATADSMADELARHGVPHLPLPNVAGQEQLRHDPRLAEEFGLPQRLMLPGRRTVDPIAAEQIARAYAGPIALRFARDLLEVARDWHPDVIVREPAEYGGYLVAEVLGIPHVTLDISPYATRELPLVIDTLDAQREALGLTPVRQPLHPHRHLRAGLVPRAWYPPELRLPSGRYYRSPTPPEDVPLDPVVAALPADRPVILASLGSLVLTLPGMAELLPPLVAALGALPCHSVVTLGGQTGLAEVVGPPPPNVQLTPFVAQRTLLPTVDLFVTHAGFNATHEAVAAGVPMVALPVFADQPANADRIAELGLGERLDVAELTEAGLVGACERVLGDPGFRWRAGAMQRQHLGSPGFAQLVTDLAELARRR</sequence>
<keyword evidence="1 3" id="KW-0808">Transferase</keyword>
<dbReference type="OrthoDB" id="6620093at2"/>
<dbReference type="Proteomes" id="UP000277671">
    <property type="component" value="Unassembled WGS sequence"/>
</dbReference>
<organism evidence="3 4">
    <name type="scientific">Micromonospora pisi</name>
    <dbReference type="NCBI Taxonomy" id="589240"/>
    <lineage>
        <taxon>Bacteria</taxon>
        <taxon>Bacillati</taxon>
        <taxon>Actinomycetota</taxon>
        <taxon>Actinomycetes</taxon>
        <taxon>Micromonosporales</taxon>
        <taxon>Micromonosporaceae</taxon>
        <taxon>Micromonospora</taxon>
    </lineage>
</organism>
<evidence type="ECO:0000256" key="1">
    <source>
        <dbReference type="ARBA" id="ARBA00022679"/>
    </source>
</evidence>
<dbReference type="AlphaFoldDB" id="A0A495JVU4"/>
<keyword evidence="4" id="KW-1185">Reference proteome</keyword>
<dbReference type="GO" id="GO:0016758">
    <property type="term" value="F:hexosyltransferase activity"/>
    <property type="evidence" value="ECO:0007669"/>
    <property type="project" value="UniProtKB-ARBA"/>
</dbReference>
<evidence type="ECO:0000259" key="2">
    <source>
        <dbReference type="Pfam" id="PF06722"/>
    </source>
</evidence>
<feature type="domain" description="Erythromycin biosynthesis protein CIII-like C-terminal" evidence="2">
    <location>
        <begin position="256"/>
        <end position="397"/>
    </location>
</feature>
<dbReference type="RefSeq" id="WP_121160385.1">
    <property type="nucleotide sequence ID" value="NZ_RBKT01000001.1"/>
</dbReference>
<dbReference type="GO" id="GO:0017000">
    <property type="term" value="P:antibiotic biosynthetic process"/>
    <property type="evidence" value="ECO:0007669"/>
    <property type="project" value="UniProtKB-ARBA"/>
</dbReference>
<dbReference type="PANTHER" id="PTHR48050">
    <property type="entry name" value="STEROL 3-BETA-GLUCOSYLTRANSFERASE"/>
    <property type="match status" value="1"/>
</dbReference>